<dbReference type="EMBL" id="JAGKQM010000011">
    <property type="protein sequence ID" value="KAH0903826.1"/>
    <property type="molecule type" value="Genomic_DNA"/>
</dbReference>
<keyword evidence="1" id="KW-0812">Transmembrane</keyword>
<evidence type="ECO:0000313" key="2">
    <source>
        <dbReference type="EMBL" id="KAH0903826.1"/>
    </source>
</evidence>
<evidence type="ECO:0000313" key="3">
    <source>
        <dbReference type="EMBL" id="KAH0903830.1"/>
    </source>
</evidence>
<keyword evidence="1" id="KW-0472">Membrane</keyword>
<comment type="caution">
    <text evidence="2">The sequence shown here is derived from an EMBL/GenBank/DDBJ whole genome shotgun (WGS) entry which is preliminary data.</text>
</comment>
<name>A0ABQ8BG75_BRANA</name>
<dbReference type="EMBL" id="JAGKQM010000011">
    <property type="protein sequence ID" value="KAH0903830.1"/>
    <property type="molecule type" value="Genomic_DNA"/>
</dbReference>
<evidence type="ECO:0000313" key="4">
    <source>
        <dbReference type="Proteomes" id="UP000824890"/>
    </source>
</evidence>
<accession>A0ABQ8BG75</accession>
<evidence type="ECO:0000256" key="1">
    <source>
        <dbReference type="SAM" id="Phobius"/>
    </source>
</evidence>
<sequence length="138" mass="16735">MLLYFFMIIGACMCSCAVGGFYMRMRNQLLKRQLLLPRLQAVLNHLTKILMRKVKMKSLQLKRLPRQLKRIAVAMNLILTNLRVKMRKKPQRKRTLMLKWWILRRNWMILIEIFRVFEGTGSLKIINHHPYFKWSYKA</sequence>
<protein>
    <submittedName>
        <fullName evidence="2">Uncharacterized protein</fullName>
    </submittedName>
</protein>
<organism evidence="2 4">
    <name type="scientific">Brassica napus</name>
    <name type="common">Rape</name>
    <dbReference type="NCBI Taxonomy" id="3708"/>
    <lineage>
        <taxon>Eukaryota</taxon>
        <taxon>Viridiplantae</taxon>
        <taxon>Streptophyta</taxon>
        <taxon>Embryophyta</taxon>
        <taxon>Tracheophyta</taxon>
        <taxon>Spermatophyta</taxon>
        <taxon>Magnoliopsida</taxon>
        <taxon>eudicotyledons</taxon>
        <taxon>Gunneridae</taxon>
        <taxon>Pentapetalae</taxon>
        <taxon>rosids</taxon>
        <taxon>malvids</taxon>
        <taxon>Brassicales</taxon>
        <taxon>Brassicaceae</taxon>
        <taxon>Brassiceae</taxon>
        <taxon>Brassica</taxon>
    </lineage>
</organism>
<dbReference type="Proteomes" id="UP000824890">
    <property type="component" value="Unassembled WGS sequence"/>
</dbReference>
<proteinExistence type="predicted"/>
<keyword evidence="1" id="KW-1133">Transmembrane helix</keyword>
<feature type="transmembrane region" description="Helical" evidence="1">
    <location>
        <begin position="6"/>
        <end position="23"/>
    </location>
</feature>
<keyword evidence="4" id="KW-1185">Reference proteome</keyword>
<gene>
    <name evidence="2" type="ORF">HID58_043329</name>
    <name evidence="3" type="ORF">HID58_043333</name>
</gene>
<reference evidence="2 4" key="1">
    <citation type="submission" date="2021-05" db="EMBL/GenBank/DDBJ databases">
        <title>Genome Assembly of Synthetic Allotetraploid Brassica napus Reveals Homoeologous Exchanges between Subgenomes.</title>
        <authorList>
            <person name="Davis J.T."/>
        </authorList>
    </citation>
    <scope>NUCLEOTIDE SEQUENCE [LARGE SCALE GENOMIC DNA]</scope>
    <source>
        <strain evidence="4">cv. Da-Ae</strain>
        <tissue evidence="2">Seedling</tissue>
    </source>
</reference>